<evidence type="ECO:0000256" key="1">
    <source>
        <dbReference type="ARBA" id="ARBA00002841"/>
    </source>
</evidence>
<dbReference type="InterPro" id="IPR024370">
    <property type="entry name" value="PBP_domain"/>
</dbReference>
<evidence type="ECO:0000256" key="6">
    <source>
        <dbReference type="ARBA" id="ARBA00022592"/>
    </source>
</evidence>
<dbReference type="CDD" id="cd13565">
    <property type="entry name" value="PBP2_PstS"/>
    <property type="match status" value="1"/>
</dbReference>
<dbReference type="Gene3D" id="3.40.190.10">
    <property type="entry name" value="Periplasmic binding protein-like II"/>
    <property type="match status" value="2"/>
</dbReference>
<dbReference type="SUPFAM" id="SSF53850">
    <property type="entry name" value="Periplasmic binding protein-like II"/>
    <property type="match status" value="1"/>
</dbReference>
<keyword evidence="10" id="KW-1185">Reference proteome</keyword>
<dbReference type="GO" id="GO:0042301">
    <property type="term" value="F:phosphate ion binding"/>
    <property type="evidence" value="ECO:0007669"/>
    <property type="project" value="InterPro"/>
</dbReference>
<evidence type="ECO:0000259" key="8">
    <source>
        <dbReference type="Pfam" id="PF12849"/>
    </source>
</evidence>
<keyword evidence="6 7" id="KW-0592">Phosphate transport</keyword>
<comment type="caution">
    <text evidence="9">The sequence shown here is derived from an EMBL/GenBank/DDBJ whole genome shotgun (WGS) entry which is preliminary data.</text>
</comment>
<dbReference type="EMBL" id="NRRY01000015">
    <property type="protein sequence ID" value="MBK1618919.1"/>
    <property type="molecule type" value="Genomic_DNA"/>
</dbReference>
<organism evidence="9 10">
    <name type="scientific">Lamprobacter modestohalophilus</name>
    <dbReference type="NCBI Taxonomy" id="1064514"/>
    <lineage>
        <taxon>Bacteria</taxon>
        <taxon>Pseudomonadati</taxon>
        <taxon>Pseudomonadota</taxon>
        <taxon>Gammaproteobacteria</taxon>
        <taxon>Chromatiales</taxon>
        <taxon>Chromatiaceae</taxon>
        <taxon>Lamprobacter</taxon>
    </lineage>
</organism>
<dbReference type="PANTHER" id="PTHR42996">
    <property type="entry name" value="PHOSPHATE-BINDING PROTEIN PSTS"/>
    <property type="match status" value="1"/>
</dbReference>
<accession>A0A9X0W8T4</accession>
<dbReference type="NCBIfam" id="TIGR00975">
    <property type="entry name" value="3a0107s03"/>
    <property type="match status" value="1"/>
</dbReference>
<dbReference type="AlphaFoldDB" id="A0A9X0W8T4"/>
<dbReference type="InterPro" id="IPR005673">
    <property type="entry name" value="ABC_phos-bd_PstS"/>
</dbReference>
<dbReference type="Pfam" id="PF12849">
    <property type="entry name" value="PBP_like_2"/>
    <property type="match status" value="1"/>
</dbReference>
<evidence type="ECO:0000313" key="9">
    <source>
        <dbReference type="EMBL" id="MBK1618919.1"/>
    </source>
</evidence>
<comment type="function">
    <text evidence="1 7">Part of the ABC transporter complex PstSACB involved in phosphate import.</text>
</comment>
<evidence type="ECO:0000256" key="5">
    <source>
        <dbReference type="ARBA" id="ARBA00022448"/>
    </source>
</evidence>
<evidence type="ECO:0000256" key="2">
    <source>
        <dbReference type="ARBA" id="ARBA00008725"/>
    </source>
</evidence>
<dbReference type="InterPro" id="IPR050962">
    <property type="entry name" value="Phosphate-bind_PstS"/>
</dbReference>
<comment type="subunit">
    <text evidence="3 7">The complex is composed of two ATP-binding proteins (PstB), two transmembrane proteins (PstC and PstA) and a solute-binding protein (PstS).</text>
</comment>
<keyword evidence="5 7" id="KW-0813">Transport</keyword>
<evidence type="ECO:0000256" key="3">
    <source>
        <dbReference type="ARBA" id="ARBA00011529"/>
    </source>
</evidence>
<dbReference type="PANTHER" id="PTHR42996:SF1">
    <property type="entry name" value="PHOSPHATE-BINDING PROTEIN PSTS"/>
    <property type="match status" value="1"/>
</dbReference>
<gene>
    <name evidence="9" type="primary">pstS</name>
    <name evidence="9" type="ORF">CKO42_10845</name>
</gene>
<comment type="similarity">
    <text evidence="2 7">Belongs to the PstS family.</text>
</comment>
<protein>
    <recommendedName>
        <fullName evidence="4 7">Phosphate-binding protein PstS</fullName>
    </recommendedName>
</protein>
<evidence type="ECO:0000313" key="10">
    <source>
        <dbReference type="Proteomes" id="UP001138768"/>
    </source>
</evidence>
<dbReference type="PIRSF" id="PIRSF002756">
    <property type="entry name" value="PstS"/>
    <property type="match status" value="1"/>
</dbReference>
<dbReference type="GO" id="GO:0043190">
    <property type="term" value="C:ATP-binding cassette (ABC) transporter complex"/>
    <property type="evidence" value="ECO:0007669"/>
    <property type="project" value="InterPro"/>
</dbReference>
<feature type="domain" description="PBP" evidence="8">
    <location>
        <begin position="31"/>
        <end position="304"/>
    </location>
</feature>
<dbReference type="RefSeq" id="WP_200243520.1">
    <property type="nucleotide sequence ID" value="NZ_NRRY01000015.1"/>
</dbReference>
<sequence>MKRQTNSLLISLSALVLSGLLLLPSMLLAAEKPLRLYGVGATFPAPLLSSWMHSFTAEHPLIQPDYQGISSAGGLRDLASGHVDFAAADYRIPEEDAAQLAGGIIQLPMAAAGIALIYNLPEVGQLRLSRAALIGIFGGQIGRWNDPLIAKTNPNASLPDLPITLVARAGASGTSFNLTAHLSAISPDLTKRVGTTLTPDWGKVINRAGGLIRASGNDGVTSLVRSIPGSIGYVAYPYADFTNTPMAAIENKDGQMVVPTALSFAASMAAISQSPTATALIDPSGENAYPLIALSYLMLRKHYDDPRKQQALVDIVDYALGPGQKLAARIGYIPFSTGAIEYVQQALEPLRQTAAP</sequence>
<dbReference type="Proteomes" id="UP001138768">
    <property type="component" value="Unassembled WGS sequence"/>
</dbReference>
<reference evidence="9 10" key="1">
    <citation type="journal article" date="2020" name="Microorganisms">
        <title>Osmotic Adaptation and Compatible Solute Biosynthesis of Phototrophic Bacteria as Revealed from Genome Analyses.</title>
        <authorList>
            <person name="Imhoff J.F."/>
            <person name="Rahn T."/>
            <person name="Kunzel S."/>
            <person name="Keller A."/>
            <person name="Neulinger S.C."/>
        </authorList>
    </citation>
    <scope>NUCLEOTIDE SEQUENCE [LARGE SCALE GENOMIC DNA]</scope>
    <source>
        <strain evidence="9 10">DSM 25653</strain>
    </source>
</reference>
<evidence type="ECO:0000256" key="7">
    <source>
        <dbReference type="PIRNR" id="PIRNR002756"/>
    </source>
</evidence>
<name>A0A9X0W8T4_9GAMM</name>
<proteinExistence type="inferred from homology"/>
<evidence type="ECO:0000256" key="4">
    <source>
        <dbReference type="ARBA" id="ARBA00021889"/>
    </source>
</evidence>
<dbReference type="GO" id="GO:0035435">
    <property type="term" value="P:phosphate ion transmembrane transport"/>
    <property type="evidence" value="ECO:0007669"/>
    <property type="project" value="InterPro"/>
</dbReference>